<dbReference type="AlphaFoldDB" id="A0AAV3U7R8"/>
<comment type="caution">
    <text evidence="5">The sequence shown here is derived from an EMBL/GenBank/DDBJ whole genome shotgun (WGS) entry which is preliminary data.</text>
</comment>
<comment type="similarity">
    <text evidence="1">Belongs to the 'GDSL' lipolytic enzyme family.</text>
</comment>
<gene>
    <name evidence="5" type="ORF">GCM10025791_38820</name>
</gene>
<feature type="signal peptide" evidence="3">
    <location>
        <begin position="1"/>
        <end position="34"/>
    </location>
</feature>
<dbReference type="Pfam" id="PF09492">
    <property type="entry name" value="Pec_lyase"/>
    <property type="match status" value="1"/>
</dbReference>
<dbReference type="PANTHER" id="PTHR43695:SF1">
    <property type="entry name" value="RHAMNOGALACTURONAN ACETYLESTERASE"/>
    <property type="match status" value="1"/>
</dbReference>
<dbReference type="Pfam" id="PF20434">
    <property type="entry name" value="BD-FAE"/>
    <property type="match status" value="1"/>
</dbReference>
<dbReference type="NCBIfam" id="TIGR02474">
    <property type="entry name" value="pec_lyase"/>
    <property type="match status" value="1"/>
</dbReference>
<evidence type="ECO:0000313" key="5">
    <source>
        <dbReference type="EMBL" id="GAA4954884.1"/>
    </source>
</evidence>
<dbReference type="SUPFAM" id="SSF52266">
    <property type="entry name" value="SGNH hydrolase"/>
    <property type="match status" value="1"/>
</dbReference>
<feature type="domain" description="BD-FAE-like" evidence="4">
    <location>
        <begin position="103"/>
        <end position="294"/>
    </location>
</feature>
<dbReference type="InterPro" id="IPR049492">
    <property type="entry name" value="BD-FAE-like_dom"/>
</dbReference>
<keyword evidence="2" id="KW-0378">Hydrolase</keyword>
<dbReference type="InterPro" id="IPR037459">
    <property type="entry name" value="RhgT-like"/>
</dbReference>
<dbReference type="Gene3D" id="3.40.50.1820">
    <property type="entry name" value="alpha/beta hydrolase"/>
    <property type="match status" value="1"/>
</dbReference>
<dbReference type="InterPro" id="IPR036514">
    <property type="entry name" value="SGNH_hydro_sf"/>
</dbReference>
<keyword evidence="3" id="KW-0732">Signal</keyword>
<dbReference type="GO" id="GO:0016788">
    <property type="term" value="F:hydrolase activity, acting on ester bonds"/>
    <property type="evidence" value="ECO:0007669"/>
    <property type="project" value="UniProtKB-ARBA"/>
</dbReference>
<dbReference type="EMBL" id="BAABLX010000065">
    <property type="protein sequence ID" value="GAA4954884.1"/>
    <property type="molecule type" value="Genomic_DNA"/>
</dbReference>
<organism evidence="5 6">
    <name type="scientific">Halioxenophilus aromaticivorans</name>
    <dbReference type="NCBI Taxonomy" id="1306992"/>
    <lineage>
        <taxon>Bacteria</taxon>
        <taxon>Pseudomonadati</taxon>
        <taxon>Pseudomonadota</taxon>
        <taxon>Gammaproteobacteria</taxon>
        <taxon>Alteromonadales</taxon>
        <taxon>Alteromonadaceae</taxon>
        <taxon>Halioxenophilus</taxon>
    </lineage>
</organism>
<dbReference type="RefSeq" id="WP_345426374.1">
    <property type="nucleotide sequence ID" value="NZ_AP031496.1"/>
</dbReference>
<dbReference type="Gene3D" id="1.50.10.20">
    <property type="match status" value="1"/>
</dbReference>
<dbReference type="SUPFAM" id="SSF81853">
    <property type="entry name" value="Family 10 polysaccharide lyase"/>
    <property type="match status" value="1"/>
</dbReference>
<protein>
    <recommendedName>
        <fullName evidence="4">BD-FAE-like domain-containing protein</fullName>
    </recommendedName>
</protein>
<dbReference type="Gene3D" id="3.40.50.1110">
    <property type="entry name" value="SGNH hydrolase"/>
    <property type="match status" value="1"/>
</dbReference>
<dbReference type="Proteomes" id="UP001409585">
    <property type="component" value="Unassembled WGS sequence"/>
</dbReference>
<evidence type="ECO:0000256" key="2">
    <source>
        <dbReference type="ARBA" id="ARBA00022801"/>
    </source>
</evidence>
<keyword evidence="6" id="KW-1185">Reference proteome</keyword>
<dbReference type="CDD" id="cd01821">
    <property type="entry name" value="Rhamnogalacturan_acetylesterase_like"/>
    <property type="match status" value="1"/>
</dbReference>
<sequence length="963" mass="106784">MTERTLQKTSFKAASFLALSLAATALSQAPLSQADVLKDFEQLEPKVYSEVVGEMPDFSIAREVTKQTPKYPFITPIKEDQVTGITTNRDVIYFQQSGTTLTLDIAEPTHHGKAKAPAVLLIHGGGWRTGDKSMQLPLAQALAWQGFVGVTVQYRTSRQALYPAGVHDIQAAIRWVKNHANEYGIDAEHIALLGASSGAHMATLIGNLGPQPTFAGKPTVEGDTNSQVQAIINVDGVADLESPEARVFEDKPGKISYAALWLGGRYEAMPQRWQEASPLHHAGQHSPPSLFINSAQSRFHIGRDEYLAILNKHGIANAVHTLPDTPHAFWLFHPWFDTQVQQITKFLHRVFKTPGSKQLTVALNPSPEDPLRKDRIAALPAAQQKQWQTYIKRSHQLKAEDLAALTDTTHAIAALEKNTPLWHQVRAYQEQPLPTELMDNLVTWQTPSGGWSKNTDVYSQPHRPGTAYGVESHYAPTFDNGATTTQLRMLAQAFNATGKKHYAQSLQRGFNLILASQMPNGAFPQTFPLAGGYHNLATFNDGVTAALVQLLQDAAAEPAAFALTKQQIGKVNNAIDAAINYLLAAQQKAQGKRTGWGQQQDPINHALAPARAFEMPALATMESADLLITLMRVEQPSEAVSQAIEHGIEWLQQTQIHDTVWQRHSDRNSELTHQPGAQPIWPRFIDASTGEALFGDRNSAIYKDVSQISLERQLGYAWYFNSPQRALNQYQQWRQGQTEASCTLRMAGDSTMQIVDPGKNPDFGWGQVLPTMIPSSTHVFNYAKGGRSTKTFISEGRWQNLLDDTKAGDWVLIQFGHNDASYQKQERYTAPVDFKTNLERMVADVKAKQAKALLITPVVRRHFDEEGKLRDMHGIYPSLVREVSQEQNVPLMDLFKVSSEYILSLGVKDSIDHFVHIGPGIHNCCAEGRMDNTHFTQKGAKAMAELVINTVKQRGPKELAECL</sequence>
<proteinExistence type="inferred from homology"/>
<feature type="chain" id="PRO_5043898616" description="BD-FAE-like domain-containing protein" evidence="3">
    <location>
        <begin position="35"/>
        <end position="963"/>
    </location>
</feature>
<evidence type="ECO:0000313" key="6">
    <source>
        <dbReference type="Proteomes" id="UP001409585"/>
    </source>
</evidence>
<dbReference type="InterPro" id="IPR012669">
    <property type="entry name" value="Pectate_lyase"/>
</dbReference>
<evidence type="ECO:0000256" key="1">
    <source>
        <dbReference type="ARBA" id="ARBA00008668"/>
    </source>
</evidence>
<evidence type="ECO:0000259" key="4">
    <source>
        <dbReference type="Pfam" id="PF20434"/>
    </source>
</evidence>
<dbReference type="SUPFAM" id="SSF53474">
    <property type="entry name" value="alpha/beta-Hydrolases"/>
    <property type="match status" value="1"/>
</dbReference>
<evidence type="ECO:0000256" key="3">
    <source>
        <dbReference type="SAM" id="SignalP"/>
    </source>
</evidence>
<dbReference type="PANTHER" id="PTHR43695">
    <property type="entry name" value="PUTATIVE (AFU_ORTHOLOGUE AFUA_2G17250)-RELATED"/>
    <property type="match status" value="1"/>
</dbReference>
<name>A0AAV3U7R8_9ALTE</name>
<reference evidence="6" key="1">
    <citation type="journal article" date="2019" name="Int. J. Syst. Evol. Microbiol.">
        <title>The Global Catalogue of Microorganisms (GCM) 10K type strain sequencing project: providing services to taxonomists for standard genome sequencing and annotation.</title>
        <authorList>
            <consortium name="The Broad Institute Genomics Platform"/>
            <consortium name="The Broad Institute Genome Sequencing Center for Infectious Disease"/>
            <person name="Wu L."/>
            <person name="Ma J."/>
        </authorList>
    </citation>
    <scope>NUCLEOTIDE SEQUENCE [LARGE SCALE GENOMIC DNA]</scope>
    <source>
        <strain evidence="6">JCM 19134</strain>
    </source>
</reference>
<accession>A0AAV3U7R8</accession>
<dbReference type="Pfam" id="PF00657">
    <property type="entry name" value="Lipase_GDSL"/>
    <property type="match status" value="1"/>
</dbReference>
<dbReference type="InterPro" id="IPR001087">
    <property type="entry name" value="GDSL"/>
</dbReference>
<dbReference type="InterPro" id="IPR029058">
    <property type="entry name" value="AB_hydrolase_fold"/>
</dbReference>